<dbReference type="SUPFAM" id="SSF54695">
    <property type="entry name" value="POZ domain"/>
    <property type="match status" value="1"/>
</dbReference>
<name>J4HZ78_9APHY</name>
<dbReference type="GeneID" id="24099243"/>
<proteinExistence type="predicted"/>
<dbReference type="AlphaFoldDB" id="J4HZ78"/>
<keyword evidence="4" id="KW-1185">Reference proteome</keyword>
<dbReference type="InterPro" id="IPR011333">
    <property type="entry name" value="SKP1/BTB/POZ_sf"/>
</dbReference>
<feature type="region of interest" description="Disordered" evidence="1">
    <location>
        <begin position="47"/>
        <end position="87"/>
    </location>
</feature>
<sequence>MAEIVGSLALTPFIVSPGVLRTRARQPPLASEHPLCSAMAFKPDETASSASHALAPAQKLELTPPPSSEGRTMVEPPPAESGPLRGAGPVRVRSKFYMSDGSVFLSVLTATPVHEQLTLYRVHRYFLERDSDFFRSLLVLPPGDAERGPDGATEETAIPLLGVTTHEMECLLFFLYHGMYERKVWRDDWVALLSISSRFLFEGIRKRAVQEITRFTEPLDPVERVVLATRHDVPQWLKPAYVELCQRRDALSVKEGQQIGLETAIPLARAREELLRRRIVCEKAAEDIKKHTPCKRKVEDCQCCRRVHSLLGTTEDSKAEAEKIVQQTMFPL</sequence>
<evidence type="ECO:0000259" key="2">
    <source>
        <dbReference type="PROSITE" id="PS50097"/>
    </source>
</evidence>
<dbReference type="OrthoDB" id="3223751at2759"/>
<gene>
    <name evidence="3" type="ORF">FIBRA_06503</name>
</gene>
<evidence type="ECO:0000313" key="3">
    <source>
        <dbReference type="EMBL" id="CCM04332.1"/>
    </source>
</evidence>
<feature type="domain" description="BTB" evidence="2">
    <location>
        <begin position="99"/>
        <end position="184"/>
    </location>
</feature>
<dbReference type="EMBL" id="HE797150">
    <property type="protein sequence ID" value="CCM04332.1"/>
    <property type="molecule type" value="Genomic_DNA"/>
</dbReference>
<evidence type="ECO:0000256" key="1">
    <source>
        <dbReference type="SAM" id="MobiDB-lite"/>
    </source>
</evidence>
<dbReference type="InterPro" id="IPR000210">
    <property type="entry name" value="BTB/POZ_dom"/>
</dbReference>
<protein>
    <recommendedName>
        <fullName evidence="2">BTB domain-containing protein</fullName>
    </recommendedName>
</protein>
<organism evidence="3 4">
    <name type="scientific">Fibroporia radiculosa</name>
    <dbReference type="NCBI Taxonomy" id="599839"/>
    <lineage>
        <taxon>Eukaryota</taxon>
        <taxon>Fungi</taxon>
        <taxon>Dikarya</taxon>
        <taxon>Basidiomycota</taxon>
        <taxon>Agaricomycotina</taxon>
        <taxon>Agaricomycetes</taxon>
        <taxon>Polyporales</taxon>
        <taxon>Fibroporiaceae</taxon>
        <taxon>Fibroporia</taxon>
    </lineage>
</organism>
<dbReference type="PROSITE" id="PS50097">
    <property type="entry name" value="BTB"/>
    <property type="match status" value="1"/>
</dbReference>
<dbReference type="InParanoid" id="J4HZ78"/>
<dbReference type="STRING" id="599839.J4HZ78"/>
<dbReference type="Gene3D" id="3.30.710.10">
    <property type="entry name" value="Potassium Channel Kv1.1, Chain A"/>
    <property type="match status" value="1"/>
</dbReference>
<reference evidence="3 4" key="1">
    <citation type="journal article" date="2012" name="Appl. Environ. Microbiol.">
        <title>Short-read sequencing for genomic analysis of the brown rot fungus Fibroporia radiculosa.</title>
        <authorList>
            <person name="Tang J.D."/>
            <person name="Perkins A.D."/>
            <person name="Sonstegard T.S."/>
            <person name="Schroeder S.G."/>
            <person name="Burgess S.C."/>
            <person name="Diehl S.V."/>
        </authorList>
    </citation>
    <scope>NUCLEOTIDE SEQUENCE [LARGE SCALE GENOMIC DNA]</scope>
    <source>
        <strain evidence="3 4">TFFH 294</strain>
    </source>
</reference>
<dbReference type="RefSeq" id="XP_012183615.1">
    <property type="nucleotide sequence ID" value="XM_012328225.1"/>
</dbReference>
<dbReference type="HOGENOM" id="CLU_047592_5_1_1"/>
<dbReference type="Pfam" id="PF00651">
    <property type="entry name" value="BTB"/>
    <property type="match status" value="1"/>
</dbReference>
<accession>J4HZ78</accession>
<evidence type="ECO:0000313" key="4">
    <source>
        <dbReference type="Proteomes" id="UP000006352"/>
    </source>
</evidence>
<dbReference type="Proteomes" id="UP000006352">
    <property type="component" value="Unassembled WGS sequence"/>
</dbReference>